<name>A0A2T4J489_FUSBL</name>
<comment type="caution">
    <text evidence="3">The sequence shown here is derived from an EMBL/GenBank/DDBJ whole genome shotgun (WGS) entry which is preliminary data.</text>
</comment>
<dbReference type="SUPFAM" id="SSF103481">
    <property type="entry name" value="Multidrug resistance efflux transporter EmrE"/>
    <property type="match status" value="2"/>
</dbReference>
<keyword evidence="1" id="KW-0472">Membrane</keyword>
<feature type="transmembrane region" description="Helical" evidence="1">
    <location>
        <begin position="12"/>
        <end position="30"/>
    </location>
</feature>
<keyword evidence="1" id="KW-1133">Transmembrane helix</keyword>
<dbReference type="Gene3D" id="1.10.3730.20">
    <property type="match status" value="1"/>
</dbReference>
<dbReference type="GO" id="GO:0016020">
    <property type="term" value="C:membrane"/>
    <property type="evidence" value="ECO:0007669"/>
    <property type="project" value="InterPro"/>
</dbReference>
<feature type="transmembrane region" description="Helical" evidence="1">
    <location>
        <begin position="128"/>
        <end position="148"/>
    </location>
</feature>
<feature type="transmembrane region" description="Helical" evidence="1">
    <location>
        <begin position="80"/>
        <end position="98"/>
    </location>
</feature>
<dbReference type="InterPro" id="IPR000620">
    <property type="entry name" value="EamA_dom"/>
</dbReference>
<feature type="domain" description="EamA" evidence="2">
    <location>
        <begin position="13"/>
        <end position="143"/>
    </location>
</feature>
<feature type="transmembrane region" description="Helical" evidence="1">
    <location>
        <begin position="104"/>
        <end position="121"/>
    </location>
</feature>
<sequence length="304" mass="31845">MTTPQAAENSRAAGLMVGSMAFFAVEDLFLKRAAEALPPGEVLMLTGAAGALVFWALAASRGEPVLIRDALRGVPLVRTLAEAAAAMLYIVALALAPLSMTAALLQASPLVVVAGAALVLGEQVGWRRWLSVLVGLAGVLVILGPWQAEFDPTGLLTVGCVLVLAVRDLATRMMPARIGTFQVAAWAYLGLVPAGALLMALMGHGFVPPTPWQWAGLGGALIAGLFGYYAVVAAMRLGEVSVVAPYRYTRLVFAIVLAMVVFGERPSLSMLIGSVLVVGSGIYAFTRERALAKRRSSLETPSFP</sequence>
<dbReference type="PANTHER" id="PTHR22911:SF135">
    <property type="entry name" value="BLR4310 PROTEIN"/>
    <property type="match status" value="1"/>
</dbReference>
<evidence type="ECO:0000256" key="1">
    <source>
        <dbReference type="SAM" id="Phobius"/>
    </source>
</evidence>
<evidence type="ECO:0000313" key="4">
    <source>
        <dbReference type="Proteomes" id="UP000241362"/>
    </source>
</evidence>
<keyword evidence="4" id="KW-1185">Reference proteome</keyword>
<feature type="transmembrane region" description="Helical" evidence="1">
    <location>
        <begin position="212"/>
        <end position="232"/>
    </location>
</feature>
<evidence type="ECO:0000259" key="2">
    <source>
        <dbReference type="Pfam" id="PF00892"/>
    </source>
</evidence>
<feature type="transmembrane region" description="Helical" evidence="1">
    <location>
        <begin position="268"/>
        <end position="286"/>
    </location>
</feature>
<dbReference type="InterPro" id="IPR037185">
    <property type="entry name" value="EmrE-like"/>
</dbReference>
<proteinExistence type="predicted"/>
<feature type="transmembrane region" description="Helical" evidence="1">
    <location>
        <begin position="244"/>
        <end position="262"/>
    </location>
</feature>
<gene>
    <name evidence="3" type="ORF">C5F44_17295</name>
</gene>
<dbReference type="Proteomes" id="UP000241362">
    <property type="component" value="Unassembled WGS sequence"/>
</dbReference>
<organism evidence="3 4">
    <name type="scientific">Fuscovulum blasticum DSM 2131</name>
    <dbReference type="NCBI Taxonomy" id="1188250"/>
    <lineage>
        <taxon>Bacteria</taxon>
        <taxon>Pseudomonadati</taxon>
        <taxon>Pseudomonadota</taxon>
        <taxon>Alphaproteobacteria</taxon>
        <taxon>Rhodobacterales</taxon>
        <taxon>Paracoccaceae</taxon>
        <taxon>Pseudogemmobacter</taxon>
    </lineage>
</organism>
<protein>
    <submittedName>
        <fullName evidence="3">EamA family transporter</fullName>
    </submittedName>
</protein>
<dbReference type="AlphaFoldDB" id="A0A2T4J489"/>
<accession>A0A2T4J489</accession>
<feature type="transmembrane region" description="Helical" evidence="1">
    <location>
        <begin position="42"/>
        <end position="59"/>
    </location>
</feature>
<feature type="domain" description="EamA" evidence="2">
    <location>
        <begin position="155"/>
        <end position="280"/>
    </location>
</feature>
<dbReference type="PANTHER" id="PTHR22911">
    <property type="entry name" value="ACYL-MALONYL CONDENSING ENZYME-RELATED"/>
    <property type="match status" value="1"/>
</dbReference>
<feature type="transmembrane region" description="Helical" evidence="1">
    <location>
        <begin position="183"/>
        <end position="206"/>
    </location>
</feature>
<reference evidence="3 4" key="1">
    <citation type="submission" date="2018-03" db="EMBL/GenBank/DDBJ databases">
        <title>Rhodobacter blasticus.</title>
        <authorList>
            <person name="Meyer T.E."/>
            <person name="Miller S."/>
            <person name="Lodha T."/>
            <person name="Gandham S."/>
            <person name="Chintalapati S."/>
            <person name="Chintalapati V.R."/>
        </authorList>
    </citation>
    <scope>NUCLEOTIDE SEQUENCE [LARGE SCALE GENOMIC DNA]</scope>
    <source>
        <strain evidence="3 4">DSM 2131</strain>
    </source>
</reference>
<keyword evidence="1" id="KW-0812">Transmembrane</keyword>
<dbReference type="RefSeq" id="WP_107674869.1">
    <property type="nucleotide sequence ID" value="NZ_PZKE01000037.1"/>
</dbReference>
<dbReference type="EMBL" id="PZKE01000037">
    <property type="protein sequence ID" value="PTE12648.1"/>
    <property type="molecule type" value="Genomic_DNA"/>
</dbReference>
<evidence type="ECO:0000313" key="3">
    <source>
        <dbReference type="EMBL" id="PTE12648.1"/>
    </source>
</evidence>
<dbReference type="Pfam" id="PF00892">
    <property type="entry name" value="EamA"/>
    <property type="match status" value="2"/>
</dbReference>
<feature type="transmembrane region" description="Helical" evidence="1">
    <location>
        <begin position="154"/>
        <end position="171"/>
    </location>
</feature>